<accession>A0AA36G7Y1</accession>
<sequence length="273" mass="31946">MDAPGFSIAKILSQHSTGIPSAEQQHGLSLADFPMEILNPIQKYVNYQDLETRFRWARACKRFYTLATGPPPKKRISWITIRDDCWTVIEKHASKILDITSPTTRKLLLDGVLTRTLVIHNPYYEDLGIKAETIHLGPRLRDNVLYHLMIHRRPVEYISVCVPTVDMALMIETPDFDGVLMVNDQRVLLECLLLRHPKLCIMESVATNEEIHDFAVQIIHEWSTGQRELQEWMIMRREPVLEPCENFERFYTNIHHQHLHELHTGLITRFQQY</sequence>
<dbReference type="Proteomes" id="UP001177023">
    <property type="component" value="Unassembled WGS sequence"/>
</dbReference>
<evidence type="ECO:0000259" key="1">
    <source>
        <dbReference type="PROSITE" id="PS50181"/>
    </source>
</evidence>
<name>A0AA36G7Y1_9BILA</name>
<protein>
    <recommendedName>
        <fullName evidence="1">F-box domain-containing protein</fullName>
    </recommendedName>
</protein>
<reference evidence="2" key="1">
    <citation type="submission" date="2023-06" db="EMBL/GenBank/DDBJ databases">
        <authorList>
            <person name="Delattre M."/>
        </authorList>
    </citation>
    <scope>NUCLEOTIDE SEQUENCE</scope>
    <source>
        <strain evidence="2">AF72</strain>
    </source>
</reference>
<dbReference type="EMBL" id="CATQJA010002641">
    <property type="protein sequence ID" value="CAJ0575958.1"/>
    <property type="molecule type" value="Genomic_DNA"/>
</dbReference>
<dbReference type="InterPro" id="IPR001810">
    <property type="entry name" value="F-box_dom"/>
</dbReference>
<organism evidence="2 3">
    <name type="scientific">Mesorhabditis spiculigera</name>
    <dbReference type="NCBI Taxonomy" id="96644"/>
    <lineage>
        <taxon>Eukaryota</taxon>
        <taxon>Metazoa</taxon>
        <taxon>Ecdysozoa</taxon>
        <taxon>Nematoda</taxon>
        <taxon>Chromadorea</taxon>
        <taxon>Rhabditida</taxon>
        <taxon>Rhabditina</taxon>
        <taxon>Rhabditomorpha</taxon>
        <taxon>Rhabditoidea</taxon>
        <taxon>Rhabditidae</taxon>
        <taxon>Mesorhabditinae</taxon>
        <taxon>Mesorhabditis</taxon>
    </lineage>
</organism>
<keyword evidence="3" id="KW-1185">Reference proteome</keyword>
<proteinExistence type="predicted"/>
<evidence type="ECO:0000313" key="2">
    <source>
        <dbReference type="EMBL" id="CAJ0575958.1"/>
    </source>
</evidence>
<feature type="non-terminal residue" evidence="2">
    <location>
        <position position="273"/>
    </location>
</feature>
<evidence type="ECO:0000313" key="3">
    <source>
        <dbReference type="Proteomes" id="UP001177023"/>
    </source>
</evidence>
<dbReference type="PROSITE" id="PS50181">
    <property type="entry name" value="FBOX"/>
    <property type="match status" value="1"/>
</dbReference>
<feature type="domain" description="F-box" evidence="1">
    <location>
        <begin position="27"/>
        <end position="81"/>
    </location>
</feature>
<gene>
    <name evidence="2" type="ORF">MSPICULIGERA_LOCUS14258</name>
</gene>
<dbReference type="AlphaFoldDB" id="A0AA36G7Y1"/>
<comment type="caution">
    <text evidence="2">The sequence shown here is derived from an EMBL/GenBank/DDBJ whole genome shotgun (WGS) entry which is preliminary data.</text>
</comment>